<dbReference type="Proteomes" id="UP000254716">
    <property type="component" value="Unassembled WGS sequence"/>
</dbReference>
<protein>
    <recommendedName>
        <fullName evidence="1">Large polyvalent protein associated domain-containing protein</fullName>
    </recommendedName>
</protein>
<organism evidence="2 3">
    <name type="scientific">Escherichia coli</name>
    <dbReference type="NCBI Taxonomy" id="562"/>
    <lineage>
        <taxon>Bacteria</taxon>
        <taxon>Pseudomonadati</taxon>
        <taxon>Pseudomonadota</taxon>
        <taxon>Gammaproteobacteria</taxon>
        <taxon>Enterobacterales</taxon>
        <taxon>Enterobacteriaceae</taxon>
        <taxon>Escherichia</taxon>
    </lineage>
</organism>
<dbReference type="InterPro" id="IPR040561">
    <property type="entry name" value="LPD38"/>
</dbReference>
<evidence type="ECO:0000313" key="2">
    <source>
        <dbReference type="EMBL" id="STJ18661.1"/>
    </source>
</evidence>
<dbReference type="AlphaFoldDB" id="A0A376W2V2"/>
<evidence type="ECO:0000313" key="3">
    <source>
        <dbReference type="Proteomes" id="UP000254716"/>
    </source>
</evidence>
<dbReference type="EMBL" id="UGCV01000008">
    <property type="protein sequence ID" value="STJ18661.1"/>
    <property type="molecule type" value="Genomic_DNA"/>
</dbReference>
<proteinExistence type="predicted"/>
<evidence type="ECO:0000259" key="1">
    <source>
        <dbReference type="Pfam" id="PF18857"/>
    </source>
</evidence>
<feature type="domain" description="Large polyvalent protein associated" evidence="1">
    <location>
        <begin position="7"/>
        <end position="49"/>
    </location>
</feature>
<accession>A0A376W2V2</accession>
<reference evidence="2 3" key="1">
    <citation type="submission" date="2018-06" db="EMBL/GenBank/DDBJ databases">
        <authorList>
            <consortium name="Pathogen Informatics"/>
            <person name="Doyle S."/>
        </authorList>
    </citation>
    <scope>NUCLEOTIDE SEQUENCE [LARGE SCALE GENOMIC DNA]</scope>
    <source>
        <strain evidence="2 3">NCTC9081</strain>
    </source>
</reference>
<dbReference type="Pfam" id="PF18857">
    <property type="entry name" value="LPD38"/>
    <property type="match status" value="1"/>
</dbReference>
<sequence length="59" mass="6635">MTGLTGYDKVPDHVKERNLVIMKSMFGGKAGEYWSIPLPYGYNVSSCSGIPLKVWRRVT</sequence>
<name>A0A376W2V2_ECOLX</name>
<gene>
    <name evidence="2" type="ORF">NCTC9081_04157</name>
</gene>